<dbReference type="AlphaFoldDB" id="N1PIM3"/>
<organism evidence="1 2">
    <name type="scientific">Dothistroma septosporum (strain NZE10 / CBS 128990)</name>
    <name type="common">Red band needle blight fungus</name>
    <name type="synonym">Mycosphaerella pini</name>
    <dbReference type="NCBI Taxonomy" id="675120"/>
    <lineage>
        <taxon>Eukaryota</taxon>
        <taxon>Fungi</taxon>
        <taxon>Dikarya</taxon>
        <taxon>Ascomycota</taxon>
        <taxon>Pezizomycotina</taxon>
        <taxon>Dothideomycetes</taxon>
        <taxon>Dothideomycetidae</taxon>
        <taxon>Mycosphaerellales</taxon>
        <taxon>Mycosphaerellaceae</taxon>
        <taxon>Dothistroma</taxon>
    </lineage>
</organism>
<dbReference type="EMBL" id="KB446542">
    <property type="protein sequence ID" value="EME41156.1"/>
    <property type="molecule type" value="Genomic_DNA"/>
</dbReference>
<proteinExistence type="predicted"/>
<gene>
    <name evidence="1" type="ORF">DOTSEDRAFT_73551</name>
</gene>
<name>N1PIM3_DOTSN</name>
<keyword evidence="2" id="KW-1185">Reference proteome</keyword>
<protein>
    <submittedName>
        <fullName evidence="1">Uncharacterized protein</fullName>
    </submittedName>
</protein>
<reference evidence="2" key="1">
    <citation type="journal article" date="2012" name="PLoS Genet.">
        <title>The genomes of the fungal plant pathogens Cladosporium fulvum and Dothistroma septosporum reveal adaptation to different hosts and lifestyles but also signatures of common ancestry.</title>
        <authorList>
            <person name="de Wit P.J.G.M."/>
            <person name="van der Burgt A."/>
            <person name="Oekmen B."/>
            <person name="Stergiopoulos I."/>
            <person name="Abd-Elsalam K.A."/>
            <person name="Aerts A.L."/>
            <person name="Bahkali A.H."/>
            <person name="Beenen H.G."/>
            <person name="Chettri P."/>
            <person name="Cox M.P."/>
            <person name="Datema E."/>
            <person name="de Vries R.P."/>
            <person name="Dhillon B."/>
            <person name="Ganley A.R."/>
            <person name="Griffiths S.A."/>
            <person name="Guo Y."/>
            <person name="Hamelin R.C."/>
            <person name="Henrissat B."/>
            <person name="Kabir M.S."/>
            <person name="Jashni M.K."/>
            <person name="Kema G."/>
            <person name="Klaubauf S."/>
            <person name="Lapidus A."/>
            <person name="Levasseur A."/>
            <person name="Lindquist E."/>
            <person name="Mehrabi R."/>
            <person name="Ohm R.A."/>
            <person name="Owen T.J."/>
            <person name="Salamov A."/>
            <person name="Schwelm A."/>
            <person name="Schijlen E."/>
            <person name="Sun H."/>
            <person name="van den Burg H.A."/>
            <person name="van Ham R.C.H.J."/>
            <person name="Zhang S."/>
            <person name="Goodwin S.B."/>
            <person name="Grigoriev I.V."/>
            <person name="Collemare J."/>
            <person name="Bradshaw R.E."/>
        </authorList>
    </citation>
    <scope>NUCLEOTIDE SEQUENCE [LARGE SCALE GENOMIC DNA]</scope>
    <source>
        <strain evidence="2">NZE10 / CBS 128990</strain>
    </source>
</reference>
<dbReference type="HOGENOM" id="CLU_2372782_0_0_1"/>
<accession>N1PIM3</accession>
<evidence type="ECO:0000313" key="1">
    <source>
        <dbReference type="EMBL" id="EME41156.1"/>
    </source>
</evidence>
<sequence length="95" mass="10743">MTCLTEACSCKYHEPRYRGCSLRCYSVDISSHDILSLMYPLLFQTSGSMHRASPEQITDQTQLLARETEKSTCIARPRSLLLLAESSVQQQLTTL</sequence>
<evidence type="ECO:0000313" key="2">
    <source>
        <dbReference type="Proteomes" id="UP000016933"/>
    </source>
</evidence>
<reference evidence="1 2" key="2">
    <citation type="journal article" date="2012" name="PLoS Pathog.">
        <title>Diverse lifestyles and strategies of plant pathogenesis encoded in the genomes of eighteen Dothideomycetes fungi.</title>
        <authorList>
            <person name="Ohm R.A."/>
            <person name="Feau N."/>
            <person name="Henrissat B."/>
            <person name="Schoch C.L."/>
            <person name="Horwitz B.A."/>
            <person name="Barry K.W."/>
            <person name="Condon B.J."/>
            <person name="Copeland A.C."/>
            <person name="Dhillon B."/>
            <person name="Glaser F."/>
            <person name="Hesse C.N."/>
            <person name="Kosti I."/>
            <person name="LaButti K."/>
            <person name="Lindquist E.A."/>
            <person name="Lucas S."/>
            <person name="Salamov A.A."/>
            <person name="Bradshaw R.E."/>
            <person name="Ciuffetti L."/>
            <person name="Hamelin R.C."/>
            <person name="Kema G.H.J."/>
            <person name="Lawrence C."/>
            <person name="Scott J.A."/>
            <person name="Spatafora J.W."/>
            <person name="Turgeon B.G."/>
            <person name="de Wit P.J.G.M."/>
            <person name="Zhong S."/>
            <person name="Goodwin S.B."/>
            <person name="Grigoriev I.V."/>
        </authorList>
    </citation>
    <scope>NUCLEOTIDE SEQUENCE [LARGE SCALE GENOMIC DNA]</scope>
    <source>
        <strain evidence="2">NZE10 / CBS 128990</strain>
    </source>
</reference>
<dbReference type="Proteomes" id="UP000016933">
    <property type="component" value="Unassembled WGS sequence"/>
</dbReference>